<evidence type="ECO:0000313" key="2">
    <source>
        <dbReference type="Proteomes" id="UP000231157"/>
    </source>
</evidence>
<protein>
    <recommendedName>
        <fullName evidence="3">Coenzyme Q-binding protein COQ10 START domain-containing protein</fullName>
    </recommendedName>
</protein>
<dbReference type="AlphaFoldDB" id="A0A2H0US80"/>
<dbReference type="Gene3D" id="3.30.530.20">
    <property type="match status" value="1"/>
</dbReference>
<reference evidence="2" key="1">
    <citation type="submission" date="2017-09" db="EMBL/GenBank/DDBJ databases">
        <title>Depth-based differentiation of microbial function through sediment-hosted aquifers and enrichment of novel symbionts in the deep terrestrial subsurface.</title>
        <authorList>
            <person name="Probst A.J."/>
            <person name="Ladd B."/>
            <person name="Jarett J.K."/>
            <person name="Geller-Mcgrath D.E."/>
            <person name="Sieber C.M.K."/>
            <person name="Emerson J.B."/>
            <person name="Anantharaman K."/>
            <person name="Thomas B.C."/>
            <person name="Malmstrom R."/>
            <person name="Stieglmeier M."/>
            <person name="Klingl A."/>
            <person name="Woyke T."/>
            <person name="Ryan C.M."/>
            <person name="Banfield J.F."/>
        </authorList>
    </citation>
    <scope>NUCLEOTIDE SEQUENCE [LARGE SCALE GENOMIC DNA]</scope>
</reference>
<accession>A0A2H0US80</accession>
<evidence type="ECO:0000313" key="1">
    <source>
        <dbReference type="EMBL" id="PIR89274.1"/>
    </source>
</evidence>
<dbReference type="SUPFAM" id="SSF55961">
    <property type="entry name" value="Bet v1-like"/>
    <property type="match status" value="1"/>
</dbReference>
<dbReference type="InterPro" id="IPR023393">
    <property type="entry name" value="START-like_dom_sf"/>
</dbReference>
<evidence type="ECO:0008006" key="3">
    <source>
        <dbReference type="Google" id="ProtNLM"/>
    </source>
</evidence>
<comment type="caution">
    <text evidence="1">The sequence shown here is derived from an EMBL/GenBank/DDBJ whole genome shotgun (WGS) entry which is preliminary data.</text>
</comment>
<sequence>MKRIHLTGSWVIKAPKEEIYKIISDFENMPKYFPSVAESLHITEKEGNHQKMNVKVKSFGRVFDVKMETELLPNIGFKSNNESSLGTSGHEEFLMEDVEGGTKINYTYEIEIHRPLLRVIGTPLIKWFAMWSWKRAFIDKLQKIVEK</sequence>
<dbReference type="CDD" id="cd07812">
    <property type="entry name" value="SRPBCC"/>
    <property type="match status" value="1"/>
</dbReference>
<organism evidence="1 2">
    <name type="scientific">Candidatus Harrisonbacteria bacterium CG10_big_fil_rev_8_21_14_0_10_40_38</name>
    <dbReference type="NCBI Taxonomy" id="1974583"/>
    <lineage>
        <taxon>Bacteria</taxon>
        <taxon>Candidatus Harrisoniibacteriota</taxon>
    </lineage>
</organism>
<gene>
    <name evidence="1" type="ORF">COU07_00020</name>
</gene>
<dbReference type="Pfam" id="PF10604">
    <property type="entry name" value="Polyketide_cyc2"/>
    <property type="match status" value="1"/>
</dbReference>
<dbReference type="EMBL" id="PFAZ01000001">
    <property type="protein sequence ID" value="PIR89274.1"/>
    <property type="molecule type" value="Genomic_DNA"/>
</dbReference>
<proteinExistence type="predicted"/>
<name>A0A2H0US80_9BACT</name>
<dbReference type="Proteomes" id="UP000231157">
    <property type="component" value="Unassembled WGS sequence"/>
</dbReference>
<dbReference type="InterPro" id="IPR019587">
    <property type="entry name" value="Polyketide_cyclase/dehydratase"/>
</dbReference>